<dbReference type="Gene3D" id="3.40.50.720">
    <property type="entry name" value="NAD(P)-binding Rossmann-like Domain"/>
    <property type="match status" value="1"/>
</dbReference>
<evidence type="ECO:0000313" key="2">
    <source>
        <dbReference type="Proteomes" id="UP001153954"/>
    </source>
</evidence>
<keyword evidence="2" id="KW-1185">Reference proteome</keyword>
<proteinExistence type="predicted"/>
<dbReference type="EMBL" id="CAKOGL010000029">
    <property type="protein sequence ID" value="CAH2106002.1"/>
    <property type="molecule type" value="Genomic_DNA"/>
</dbReference>
<evidence type="ECO:0000313" key="1">
    <source>
        <dbReference type="EMBL" id="CAH2106002.1"/>
    </source>
</evidence>
<gene>
    <name evidence="1" type="ORF">EEDITHA_LOCUS20193</name>
</gene>
<protein>
    <submittedName>
        <fullName evidence="1">Uncharacterized protein</fullName>
    </submittedName>
</protein>
<dbReference type="SUPFAM" id="SSF51735">
    <property type="entry name" value="NAD(P)-binding Rossmann-fold domains"/>
    <property type="match status" value="1"/>
</dbReference>
<dbReference type="Pfam" id="PF00106">
    <property type="entry name" value="adh_short"/>
    <property type="match status" value="1"/>
</dbReference>
<name>A0AAU9V3X3_EUPED</name>
<comment type="caution">
    <text evidence="1">The sequence shown here is derived from an EMBL/GenBank/DDBJ whole genome shotgun (WGS) entry which is preliminary data.</text>
</comment>
<dbReference type="AlphaFoldDB" id="A0AAU9V3X3"/>
<reference evidence="1" key="1">
    <citation type="submission" date="2022-03" db="EMBL/GenBank/DDBJ databases">
        <authorList>
            <person name="Tunstrom K."/>
        </authorList>
    </citation>
    <scope>NUCLEOTIDE SEQUENCE</scope>
</reference>
<dbReference type="Proteomes" id="UP001153954">
    <property type="component" value="Unassembled WGS sequence"/>
</dbReference>
<dbReference type="InterPro" id="IPR002347">
    <property type="entry name" value="SDR_fam"/>
</dbReference>
<dbReference type="InterPro" id="IPR036291">
    <property type="entry name" value="NAD(P)-bd_dom_sf"/>
</dbReference>
<organism evidence="1 2">
    <name type="scientific">Euphydryas editha</name>
    <name type="common">Edith's checkerspot</name>
    <dbReference type="NCBI Taxonomy" id="104508"/>
    <lineage>
        <taxon>Eukaryota</taxon>
        <taxon>Metazoa</taxon>
        <taxon>Ecdysozoa</taxon>
        <taxon>Arthropoda</taxon>
        <taxon>Hexapoda</taxon>
        <taxon>Insecta</taxon>
        <taxon>Pterygota</taxon>
        <taxon>Neoptera</taxon>
        <taxon>Endopterygota</taxon>
        <taxon>Lepidoptera</taxon>
        <taxon>Glossata</taxon>
        <taxon>Ditrysia</taxon>
        <taxon>Papilionoidea</taxon>
        <taxon>Nymphalidae</taxon>
        <taxon>Nymphalinae</taxon>
        <taxon>Euphydryas</taxon>
    </lineage>
</organism>
<sequence length="92" mass="9911">MNREVKGKVVVVTGSADGLGLAMVTSFLEQGVKLAILVDINENKEELSVEVSTYDWQDTPAIGDGTVEIYKNAESGSVWLVEGSRPAEKIDI</sequence>
<accession>A0AAU9V3X3</accession>